<dbReference type="EMBL" id="RXMA01000010">
    <property type="protein sequence ID" value="RTR19789.1"/>
    <property type="molecule type" value="Genomic_DNA"/>
</dbReference>
<proteinExistence type="predicted"/>
<dbReference type="RefSeq" id="WP_126615607.1">
    <property type="nucleotide sequence ID" value="NZ_JBHUCY010000043.1"/>
</dbReference>
<gene>
    <name evidence="2" type="ORF">EJ903_12340</name>
</gene>
<protein>
    <submittedName>
        <fullName evidence="2">Uncharacterized protein</fullName>
    </submittedName>
</protein>
<feature type="compositionally biased region" description="Polar residues" evidence="1">
    <location>
        <begin position="1"/>
        <end position="22"/>
    </location>
</feature>
<name>A0A3S0I0D8_9PROT</name>
<dbReference type="AlphaFoldDB" id="A0A3S0I0D8"/>
<keyword evidence="3" id="KW-1185">Reference proteome</keyword>
<sequence>MSWKNNSNSQNTLLGFSTSTTSDRAHPGMAAHPVALSPERRPLQHQTPALRHEPVVIQRQPTAESPPSHLRLASREELYDTSRGVMALSRVRVRSLSDEDKRDLDLVMAELEREQPPALISAGVTTPPEEQLSIGRNVTQVTFATTAPYKHNPTLNPLTLKSPLFDLAQAIHDDCPDDLIVEILDSQGTRIAVFGTEEEDGVELF</sequence>
<comment type="caution">
    <text evidence="2">The sequence shown here is derived from an EMBL/GenBank/DDBJ whole genome shotgun (WGS) entry which is preliminary data.</text>
</comment>
<dbReference type="Proteomes" id="UP000277007">
    <property type="component" value="Unassembled WGS sequence"/>
</dbReference>
<evidence type="ECO:0000256" key="1">
    <source>
        <dbReference type="SAM" id="MobiDB-lite"/>
    </source>
</evidence>
<accession>A0A3S0I0D8</accession>
<feature type="region of interest" description="Disordered" evidence="1">
    <location>
        <begin position="1"/>
        <end position="69"/>
    </location>
</feature>
<evidence type="ECO:0000313" key="2">
    <source>
        <dbReference type="EMBL" id="RTR19789.1"/>
    </source>
</evidence>
<organism evidence="2 3">
    <name type="scientific">Azospirillum griseum</name>
    <dbReference type="NCBI Taxonomy" id="2496639"/>
    <lineage>
        <taxon>Bacteria</taxon>
        <taxon>Pseudomonadati</taxon>
        <taxon>Pseudomonadota</taxon>
        <taxon>Alphaproteobacteria</taxon>
        <taxon>Rhodospirillales</taxon>
        <taxon>Azospirillaceae</taxon>
        <taxon>Azospirillum</taxon>
    </lineage>
</organism>
<reference evidence="2 3" key="1">
    <citation type="submission" date="2018-12" db="EMBL/GenBank/DDBJ databases">
        <authorList>
            <person name="Yang Y."/>
        </authorList>
    </citation>
    <scope>NUCLEOTIDE SEQUENCE [LARGE SCALE GENOMIC DNA]</scope>
    <source>
        <strain evidence="2 3">L-25-5w-1</strain>
    </source>
</reference>
<evidence type="ECO:0000313" key="3">
    <source>
        <dbReference type="Proteomes" id="UP000277007"/>
    </source>
</evidence>